<feature type="region of interest" description="Disordered" evidence="1">
    <location>
        <begin position="500"/>
        <end position="936"/>
    </location>
</feature>
<dbReference type="EMBL" id="MU864574">
    <property type="protein sequence ID" value="KAK4183134.1"/>
    <property type="molecule type" value="Genomic_DNA"/>
</dbReference>
<feature type="compositionally biased region" description="Polar residues" evidence="1">
    <location>
        <begin position="927"/>
        <end position="936"/>
    </location>
</feature>
<feature type="compositionally biased region" description="Polar residues" evidence="1">
    <location>
        <begin position="695"/>
        <end position="710"/>
    </location>
</feature>
<feature type="region of interest" description="Disordered" evidence="1">
    <location>
        <begin position="959"/>
        <end position="1349"/>
    </location>
</feature>
<feature type="compositionally biased region" description="Low complexity" evidence="1">
    <location>
        <begin position="679"/>
        <end position="689"/>
    </location>
</feature>
<feature type="compositionally biased region" description="Polar residues" evidence="1">
    <location>
        <begin position="456"/>
        <end position="470"/>
    </location>
</feature>
<proteinExistence type="predicted"/>
<evidence type="ECO:0000313" key="2">
    <source>
        <dbReference type="EMBL" id="KAK4183134.1"/>
    </source>
</evidence>
<feature type="compositionally biased region" description="Gly residues" evidence="1">
    <location>
        <begin position="246"/>
        <end position="259"/>
    </location>
</feature>
<feature type="compositionally biased region" description="Basic and acidic residues" evidence="1">
    <location>
        <begin position="711"/>
        <end position="724"/>
    </location>
</feature>
<keyword evidence="3" id="KW-1185">Reference proteome</keyword>
<feature type="compositionally biased region" description="Polar residues" evidence="1">
    <location>
        <begin position="1205"/>
        <end position="1224"/>
    </location>
</feature>
<feature type="compositionally biased region" description="Polar residues" evidence="1">
    <location>
        <begin position="1337"/>
        <end position="1349"/>
    </location>
</feature>
<comment type="caution">
    <text evidence="2">The sequence shown here is derived from an EMBL/GenBank/DDBJ whole genome shotgun (WGS) entry which is preliminary data.</text>
</comment>
<feature type="compositionally biased region" description="Basic and acidic residues" evidence="1">
    <location>
        <begin position="1017"/>
        <end position="1027"/>
    </location>
</feature>
<feature type="compositionally biased region" description="Polar residues" evidence="1">
    <location>
        <begin position="1134"/>
        <end position="1166"/>
    </location>
</feature>
<feature type="compositionally biased region" description="Polar residues" evidence="1">
    <location>
        <begin position="904"/>
        <end position="913"/>
    </location>
</feature>
<feature type="compositionally biased region" description="Polar residues" evidence="1">
    <location>
        <begin position="990"/>
        <end position="1015"/>
    </location>
</feature>
<feature type="region of interest" description="Disordered" evidence="1">
    <location>
        <begin position="238"/>
        <end position="281"/>
    </location>
</feature>
<evidence type="ECO:0000313" key="3">
    <source>
        <dbReference type="Proteomes" id="UP001302126"/>
    </source>
</evidence>
<reference evidence="2" key="1">
    <citation type="journal article" date="2023" name="Mol. Phylogenet. Evol.">
        <title>Genome-scale phylogeny and comparative genomics of the fungal order Sordariales.</title>
        <authorList>
            <person name="Hensen N."/>
            <person name="Bonometti L."/>
            <person name="Westerberg I."/>
            <person name="Brannstrom I.O."/>
            <person name="Guillou S."/>
            <person name="Cros-Aarteil S."/>
            <person name="Calhoun S."/>
            <person name="Haridas S."/>
            <person name="Kuo A."/>
            <person name="Mondo S."/>
            <person name="Pangilinan J."/>
            <person name="Riley R."/>
            <person name="LaButti K."/>
            <person name="Andreopoulos B."/>
            <person name="Lipzen A."/>
            <person name="Chen C."/>
            <person name="Yan M."/>
            <person name="Daum C."/>
            <person name="Ng V."/>
            <person name="Clum A."/>
            <person name="Steindorff A."/>
            <person name="Ohm R.A."/>
            <person name="Martin F."/>
            <person name="Silar P."/>
            <person name="Natvig D.O."/>
            <person name="Lalanne C."/>
            <person name="Gautier V."/>
            <person name="Ament-Velasquez S.L."/>
            <person name="Kruys A."/>
            <person name="Hutchinson M.I."/>
            <person name="Powell A.J."/>
            <person name="Barry K."/>
            <person name="Miller A.N."/>
            <person name="Grigoriev I.V."/>
            <person name="Debuchy R."/>
            <person name="Gladieux P."/>
            <person name="Hiltunen Thoren M."/>
            <person name="Johannesson H."/>
        </authorList>
    </citation>
    <scope>NUCLEOTIDE SEQUENCE</scope>
    <source>
        <strain evidence="2">PSN309</strain>
    </source>
</reference>
<feature type="compositionally biased region" description="Polar residues" evidence="1">
    <location>
        <begin position="322"/>
        <end position="342"/>
    </location>
</feature>
<feature type="compositionally biased region" description="Low complexity" evidence="1">
    <location>
        <begin position="1034"/>
        <end position="1046"/>
    </location>
</feature>
<feature type="compositionally biased region" description="Polar residues" evidence="1">
    <location>
        <begin position="1256"/>
        <end position="1266"/>
    </location>
</feature>
<dbReference type="Proteomes" id="UP001302126">
    <property type="component" value="Unassembled WGS sequence"/>
</dbReference>
<feature type="compositionally biased region" description="Basic and acidic residues" evidence="1">
    <location>
        <begin position="1276"/>
        <end position="1292"/>
    </location>
</feature>
<feature type="compositionally biased region" description="Basic and acidic residues" evidence="1">
    <location>
        <begin position="783"/>
        <end position="799"/>
    </location>
</feature>
<protein>
    <submittedName>
        <fullName evidence="2">Uncharacterized protein</fullName>
    </submittedName>
</protein>
<feature type="compositionally biased region" description="Low complexity" evidence="1">
    <location>
        <begin position="1295"/>
        <end position="1308"/>
    </location>
</feature>
<reference evidence="2" key="2">
    <citation type="submission" date="2023-05" db="EMBL/GenBank/DDBJ databases">
        <authorList>
            <consortium name="Lawrence Berkeley National Laboratory"/>
            <person name="Steindorff A."/>
            <person name="Hensen N."/>
            <person name="Bonometti L."/>
            <person name="Westerberg I."/>
            <person name="Brannstrom I.O."/>
            <person name="Guillou S."/>
            <person name="Cros-Aarteil S."/>
            <person name="Calhoun S."/>
            <person name="Haridas S."/>
            <person name="Kuo A."/>
            <person name="Mondo S."/>
            <person name="Pangilinan J."/>
            <person name="Riley R."/>
            <person name="Labutti K."/>
            <person name="Andreopoulos B."/>
            <person name="Lipzen A."/>
            <person name="Chen C."/>
            <person name="Yanf M."/>
            <person name="Daum C."/>
            <person name="Ng V."/>
            <person name="Clum A."/>
            <person name="Ohm R."/>
            <person name="Martin F."/>
            <person name="Silar P."/>
            <person name="Natvig D."/>
            <person name="Lalanne C."/>
            <person name="Gautier V."/>
            <person name="Ament-Velasquez S.L."/>
            <person name="Kruys A."/>
            <person name="Hutchinson M.I."/>
            <person name="Powell A.J."/>
            <person name="Barry K."/>
            <person name="Miller A.N."/>
            <person name="Grigoriev I.V."/>
            <person name="Debuchy R."/>
            <person name="Gladieux P."/>
            <person name="Thoren M.H."/>
            <person name="Johannesson H."/>
        </authorList>
    </citation>
    <scope>NUCLEOTIDE SEQUENCE</scope>
    <source>
        <strain evidence="2">PSN309</strain>
    </source>
</reference>
<feature type="compositionally biased region" description="Polar residues" evidence="1">
    <location>
        <begin position="1177"/>
        <end position="1188"/>
    </location>
</feature>
<sequence>MSSSSDSNRTTAAASTGSATPYPSGKPLGEYSSARPGYRIILSFKLQFNVNRVTGELQRHNRIFDSINVRYLYRSGERHDLLSKGDDIISDIVMRNEHGISIDMTAGVAATDAGHPLAALTVHAQYAKRCSCTRHRRCQQRASRHNAYDRAAHLSGETEAQLHLWTPEIYKSMTCPLMVKREVDAALVDAILRRQSASGLHTLRHYLHFDFDVEVEDGKTKDGQIRFVRRLQSAEEYQAGHQTQAGAGGSGVVGGGAGAGVAAPPHDRPQVVAHPGGGAGQSSPVLAGYSCSISIMASQYSQYNLPGAYPGSIPPTPADESVPQSSEPQYEPAQQQRVSQPEQVPDYHEHHSEYNKLHTINDPRGHAHTDSGVGLTEHVPIHKGSLDKSNWQGPSEAVGGGTYVRDTIEPVSANDSARKHDQPLQELWEEAPRKHAHNEGTQATPGATERGVRVGDQTSQPGATQASTHQVGHLEGGASDDAAPYWGSLPKAAGGGIYNTVTGHGSANDDHDQHHHIPQRSADSQSPRSHVVGSADFPRGGVYNGVAGHGSQDEESMRHSLSNKPDDSDIQTVDKAGPAAGVATLPEIREGEKKTDFTPTNTNTAPRNIAPGFLPETAVRDDAALLAASNHGPNPEQKTETAHPRAFPLTTTQHSTEPEKQEGRKRSNSKTTDKVLPLASAALIADGAAHGLPAKNQSDTQQAQPLPSQQETRHSRRASEDQGHHTVGGILTHQSRDDKRASSVDKHRRHSEQSPSPKGEKKHKILGIFSRNKDETPTEDTSTYDRGRRSDDHTHDHTETVSGVAVGTKNNRNVLRKASLARKASPEASSSSEQSDHRNEKAAAGIAAGAGAAGLLHHKKDSDDLRADKRHHERSAERSPITSATPPTQHTTQHTTQHALQPQRNTEYSSHPNQPLTSQQQPTSQQGKTASRGTSYPNAFAGAVAAGAGTAVGLDAYERTQKHHDTEEITTPFEHPREPPFPPNTNTTHNASSASRGHNTQVVYNTLPSGSSPTSHGKKDVAAKDTDNYNVMRSSGAPSGAPVSASEYEAATRESTQHPVDPNYTGFGIGYKANKKDADTPSHGAKTASHPLGPNVAPTGIAHESRHNDTARSTSPPKHSSDSRALGGAAVSQAAGQYNQLPSGTASGVRQEQSHLSGSGPSTEGVVTQGDDYSHLPSGTASGVQQDSKIGGHAARSNAGADATRPSQSRTDSGPYNKLASGTPSGVKIKPKEHRTRQSTEPFVPARNEHDVSGREQFNSLPSANVASGFGQDASHMAHADNSERTYERKDLPLPASSSSPTQANPSSHHTVLSAPVHAAPETGKQTNPRPPADQLATAQFTPFPNPELMQNMSPEVMPDAYRESVSSSHLHSSPLEHKMSPEVIPAAYSASHTGATRAYPTAARYNQPDGSAERYLNPSSEGLRTMPSSYPSSATNSDSAAVDPALAAANASWASTTGKTGDRGLWSSRQSKVIHKCDHCGQDNDISGYLKK</sequence>
<feature type="region of interest" description="Disordered" evidence="1">
    <location>
        <begin position="383"/>
        <end position="403"/>
    </location>
</feature>
<gene>
    <name evidence="2" type="ORF">QBC35DRAFT_535960</name>
</gene>
<feature type="compositionally biased region" description="Basic and acidic residues" evidence="1">
    <location>
        <begin position="656"/>
        <end position="665"/>
    </location>
</feature>
<feature type="compositionally biased region" description="Low complexity" evidence="1">
    <location>
        <begin position="914"/>
        <end position="926"/>
    </location>
</feature>
<feature type="compositionally biased region" description="Polar residues" evidence="1">
    <location>
        <begin position="597"/>
        <end position="606"/>
    </location>
</feature>
<feature type="compositionally biased region" description="Basic and acidic residues" evidence="1">
    <location>
        <begin position="587"/>
        <end position="596"/>
    </location>
</feature>
<feature type="region of interest" description="Disordered" evidence="1">
    <location>
        <begin position="430"/>
        <end position="487"/>
    </location>
</feature>
<feature type="compositionally biased region" description="Low complexity" evidence="1">
    <location>
        <begin position="842"/>
        <end position="854"/>
    </location>
</feature>
<feature type="region of interest" description="Disordered" evidence="1">
    <location>
        <begin position="308"/>
        <end position="349"/>
    </location>
</feature>
<evidence type="ECO:0000256" key="1">
    <source>
        <dbReference type="SAM" id="MobiDB-lite"/>
    </source>
</evidence>
<accession>A0AAN6WJV1</accession>
<name>A0AAN6WJV1_9PEZI</name>
<feature type="region of interest" description="Disordered" evidence="1">
    <location>
        <begin position="1"/>
        <end position="28"/>
    </location>
</feature>
<feature type="compositionally biased region" description="Low complexity" evidence="1">
    <location>
        <begin position="10"/>
        <end position="20"/>
    </location>
</feature>
<feature type="compositionally biased region" description="Basic and acidic residues" evidence="1">
    <location>
        <begin position="734"/>
        <end position="745"/>
    </location>
</feature>
<feature type="compositionally biased region" description="Low complexity" evidence="1">
    <location>
        <begin position="884"/>
        <end position="903"/>
    </location>
</feature>
<feature type="region of interest" description="Disordered" evidence="1">
    <location>
        <begin position="1404"/>
        <end position="1439"/>
    </location>
</feature>
<organism evidence="2 3">
    <name type="scientific">Podospora australis</name>
    <dbReference type="NCBI Taxonomy" id="1536484"/>
    <lineage>
        <taxon>Eukaryota</taxon>
        <taxon>Fungi</taxon>
        <taxon>Dikarya</taxon>
        <taxon>Ascomycota</taxon>
        <taxon>Pezizomycotina</taxon>
        <taxon>Sordariomycetes</taxon>
        <taxon>Sordariomycetidae</taxon>
        <taxon>Sordariales</taxon>
        <taxon>Podosporaceae</taxon>
        <taxon>Podospora</taxon>
    </lineage>
</organism>
<feature type="compositionally biased region" description="Polar residues" evidence="1">
    <location>
        <begin position="1418"/>
        <end position="1439"/>
    </location>
</feature>